<sequence length="425" mass="48633">MSSKCKLDARLYFGREGQRKCARVVVGGFCGYLYKMAALLKYSIVGGCPLDDSLWRCLDIPISSRQLLGTSIDGFSFPVCFMICTTLEKGCMSGGLGPNRRRVHHNVPYYILSTQSINVEQDITAAQRRSTATNHLAAFISSAYAIFRPQRDKSVRRGSDSEAPDTDVVVDKPKHRLGASFSFILEPSGQPAQGMLETYLVSISNYNKVCQLHEAVRLKLEVAWLSNEHWHAPPVVQWQPAVKFVLLFLAIKVPNTYTHFKSSFLFFQMKLSLKNFLKLFISSLFFMDRSLALAFEALFLSFSHKDWDLLSPFKLNRLSYYQNIRVLSGLLQWLINHFNSLDNLFRHNDFEIYLLFEEFSIISWRIPVIEEVPVVPQLDVDPTSMILLVLSFLAYENLSYDFSTDVMPLHSLVDRSLNMDHTNPY</sequence>
<reference evidence="1 2" key="1">
    <citation type="journal article" date="2014" name="PLoS ONE">
        <title>Global Analysis of Gene Expression Profiles in Physic Nut (Jatropha curcas L.) Seedlings Exposed to Salt Stress.</title>
        <authorList>
            <person name="Zhang L."/>
            <person name="Zhang C."/>
            <person name="Wu P."/>
            <person name="Chen Y."/>
            <person name="Li M."/>
            <person name="Jiang H."/>
            <person name="Wu G."/>
        </authorList>
    </citation>
    <scope>NUCLEOTIDE SEQUENCE [LARGE SCALE GENOMIC DNA]</scope>
    <source>
        <strain evidence="2">cv. GZQX0401</strain>
        <tissue evidence="1">Young leaves</tissue>
    </source>
</reference>
<dbReference type="EMBL" id="KK914357">
    <property type="protein sequence ID" value="KDP38789.1"/>
    <property type="molecule type" value="Genomic_DNA"/>
</dbReference>
<dbReference type="AlphaFoldDB" id="A0A067L3Y9"/>
<gene>
    <name evidence="1" type="ORF">JCGZ_05125</name>
</gene>
<dbReference type="OrthoDB" id="1743443at2759"/>
<protein>
    <submittedName>
        <fullName evidence="1">Uncharacterized protein</fullName>
    </submittedName>
</protein>
<keyword evidence="2" id="KW-1185">Reference proteome</keyword>
<evidence type="ECO:0000313" key="1">
    <source>
        <dbReference type="EMBL" id="KDP38789.1"/>
    </source>
</evidence>
<accession>A0A067L3Y9</accession>
<proteinExistence type="predicted"/>
<evidence type="ECO:0000313" key="2">
    <source>
        <dbReference type="Proteomes" id="UP000027138"/>
    </source>
</evidence>
<dbReference type="Proteomes" id="UP000027138">
    <property type="component" value="Unassembled WGS sequence"/>
</dbReference>
<name>A0A067L3Y9_JATCU</name>
<organism evidence="1 2">
    <name type="scientific">Jatropha curcas</name>
    <name type="common">Barbados nut</name>
    <dbReference type="NCBI Taxonomy" id="180498"/>
    <lineage>
        <taxon>Eukaryota</taxon>
        <taxon>Viridiplantae</taxon>
        <taxon>Streptophyta</taxon>
        <taxon>Embryophyta</taxon>
        <taxon>Tracheophyta</taxon>
        <taxon>Spermatophyta</taxon>
        <taxon>Magnoliopsida</taxon>
        <taxon>eudicotyledons</taxon>
        <taxon>Gunneridae</taxon>
        <taxon>Pentapetalae</taxon>
        <taxon>rosids</taxon>
        <taxon>fabids</taxon>
        <taxon>Malpighiales</taxon>
        <taxon>Euphorbiaceae</taxon>
        <taxon>Crotonoideae</taxon>
        <taxon>Jatropheae</taxon>
        <taxon>Jatropha</taxon>
    </lineage>
</organism>